<dbReference type="PANTHER" id="PTHR19861">
    <property type="entry name" value="WD40 REPEAT PROTEIN SWD2"/>
    <property type="match status" value="1"/>
</dbReference>
<dbReference type="GO" id="GO:0048188">
    <property type="term" value="C:Set1C/COMPASS complex"/>
    <property type="evidence" value="ECO:0007669"/>
    <property type="project" value="TreeGrafter"/>
</dbReference>
<feature type="compositionally biased region" description="Gly residues" evidence="7">
    <location>
        <begin position="1"/>
        <end position="24"/>
    </location>
</feature>
<dbReference type="PANTHER" id="PTHR19861:SF0">
    <property type="entry name" value="WD REPEAT-CONTAINING PROTEIN 82"/>
    <property type="match status" value="1"/>
</dbReference>
<dbReference type="InterPro" id="IPR036322">
    <property type="entry name" value="WD40_repeat_dom_sf"/>
</dbReference>
<dbReference type="Proteomes" id="UP000654075">
    <property type="component" value="Unassembled WGS sequence"/>
</dbReference>
<dbReference type="GO" id="GO:0016070">
    <property type="term" value="P:RNA metabolic process"/>
    <property type="evidence" value="ECO:0007669"/>
    <property type="project" value="UniProtKB-ARBA"/>
</dbReference>
<feature type="compositionally biased region" description="Low complexity" evidence="7">
    <location>
        <begin position="452"/>
        <end position="468"/>
    </location>
</feature>
<dbReference type="InterPro" id="IPR015943">
    <property type="entry name" value="WD40/YVTN_repeat-like_dom_sf"/>
</dbReference>
<dbReference type="OrthoDB" id="27537at2759"/>
<dbReference type="PROSITE" id="PS50294">
    <property type="entry name" value="WD_REPEATS_REGION"/>
    <property type="match status" value="1"/>
</dbReference>
<evidence type="ECO:0000256" key="3">
    <source>
        <dbReference type="ARBA" id="ARBA00022574"/>
    </source>
</evidence>
<evidence type="ECO:0000256" key="2">
    <source>
        <dbReference type="ARBA" id="ARBA00005616"/>
    </source>
</evidence>
<dbReference type="InterPro" id="IPR037867">
    <property type="entry name" value="Swd2/WDR82"/>
</dbReference>
<feature type="region of interest" description="Disordered" evidence="7">
    <location>
        <begin position="54"/>
        <end position="85"/>
    </location>
</feature>
<feature type="region of interest" description="Disordered" evidence="7">
    <location>
        <begin position="452"/>
        <end position="510"/>
    </location>
</feature>
<dbReference type="InterPro" id="IPR001680">
    <property type="entry name" value="WD40_rpt"/>
</dbReference>
<accession>A0A813D0W7</accession>
<comment type="similarity">
    <text evidence="2">Belongs to the WD repeat SWD2 family.</text>
</comment>
<keyword evidence="3 6" id="KW-0853">WD repeat</keyword>
<dbReference type="SMART" id="SM00320">
    <property type="entry name" value="WD40"/>
    <property type="match status" value="3"/>
</dbReference>
<dbReference type="SUPFAM" id="SSF50978">
    <property type="entry name" value="WD40 repeat-like"/>
    <property type="match status" value="1"/>
</dbReference>
<evidence type="ECO:0000256" key="6">
    <source>
        <dbReference type="PROSITE-ProRule" id="PRU00221"/>
    </source>
</evidence>
<feature type="compositionally biased region" description="Polar residues" evidence="7">
    <location>
        <begin position="481"/>
        <end position="498"/>
    </location>
</feature>
<protein>
    <submittedName>
        <fullName evidence="8">Uncharacterized protein</fullName>
    </submittedName>
</protein>
<dbReference type="AlphaFoldDB" id="A0A813D0W7"/>
<evidence type="ECO:0000313" key="9">
    <source>
        <dbReference type="Proteomes" id="UP000654075"/>
    </source>
</evidence>
<dbReference type="Pfam" id="PF00400">
    <property type="entry name" value="WD40"/>
    <property type="match status" value="1"/>
</dbReference>
<organism evidence="8 9">
    <name type="scientific">Polarella glacialis</name>
    <name type="common">Dinoflagellate</name>
    <dbReference type="NCBI Taxonomy" id="89957"/>
    <lineage>
        <taxon>Eukaryota</taxon>
        <taxon>Sar</taxon>
        <taxon>Alveolata</taxon>
        <taxon>Dinophyceae</taxon>
        <taxon>Suessiales</taxon>
        <taxon>Suessiaceae</taxon>
        <taxon>Polarella</taxon>
    </lineage>
</organism>
<dbReference type="GO" id="GO:0003682">
    <property type="term" value="F:chromatin binding"/>
    <property type="evidence" value="ECO:0007669"/>
    <property type="project" value="TreeGrafter"/>
</dbReference>
<feature type="region of interest" description="Disordered" evidence="7">
    <location>
        <begin position="320"/>
        <end position="344"/>
    </location>
</feature>
<gene>
    <name evidence="8" type="ORF">PGLA1383_LOCUS926</name>
</gene>
<dbReference type="EMBL" id="CAJNNV010000234">
    <property type="protein sequence ID" value="CAE8581917.1"/>
    <property type="molecule type" value="Genomic_DNA"/>
</dbReference>
<keyword evidence="9" id="KW-1185">Reference proteome</keyword>
<name>A0A813D0W7_POLGL</name>
<proteinExistence type="inferred from homology"/>
<feature type="compositionally biased region" description="Low complexity" evidence="7">
    <location>
        <begin position="328"/>
        <end position="344"/>
    </location>
</feature>
<feature type="region of interest" description="Disordered" evidence="7">
    <location>
        <begin position="413"/>
        <end position="437"/>
    </location>
</feature>
<sequence length="946" mass="101043">MDGGGGGILGGEGSFGAQRLGGGQNHRSAPYASSAWQAFTGSARSAADRLGNSVGSWLSAPAQGGSPNSAGPAPAQPADVRTSQGDARVMAASPFLPPEPAQNQDFFGSQAAPILHGFRSTGDWLPPSRSDDALSPGPMKIAGLGGTRLVGASSPLFRQRRAAFSPTTARVAQPDGVGSSGHGSAIKEAILGPLDDVLRAYLRGSDHGRLEQDACSRRPIFEGSLGRDLARLPPPVATGRRHRLQIFDVPPAVPKPADDVWSAPPPRGFSLAGVLAPALPPEDKAVAADDDDVVEVVDAKPKMHGGRPNSEMALVQPAGRFLAPPSPSSGSQPGRPGSPSSVLQPGRQRLLQQLDQTSAVPHAVRMRSGLVELNHESVTFASAPDAQRSAEPKSLARFPATAYNADWQLKPSFSLPDLSSSKRPNSRGCNFAGSHQRLGQGVKSELIMIWKRPSSQPNSRPSSTQPNPLTRGPWWSERPSKGSTATSEERTWSPSKPNGISPKAKKVSAAPELKVLDPSSFSHSEDLGRAKDLGHFSEPPAELPVRQVPQVRHESKSPAVSERPQLLSTYAHAQSVPLDIAKQYADLPDELEETDITESSISQGKPFRVSELGSMSAHSLESEALISKVQSFGKALLHICTCKTFEELPEGFLSTAASWLQDNSVYVYSCEKASRVRHLRCEKYGVALIKFLHNDRDCAVAASRCESDHVLKYWDFHDNKYLRLFRSHTAKVTSVCPHPYEDMFLSGSEDKSVLLWDLRQDRPVAKINGQGTTIANFDQQGLVFAASVGQPKIHLFDTRNYAKGEFTSFDLRTHLTGNPVAQTVQFSPCGKYLLVRTASQLVLVDAFDGELVCEFPVGGADSAAPAGSPAPVPGFSPDSQYVISGVTGGDVCVWQSTNARLVHRLEGHTATPARTAFSPAHALVVTAAETLAWWIPDSLTPAAQAP</sequence>
<feature type="region of interest" description="Disordered" evidence="7">
    <location>
        <begin position="1"/>
        <end position="30"/>
    </location>
</feature>
<reference evidence="8" key="1">
    <citation type="submission" date="2021-02" db="EMBL/GenBank/DDBJ databases">
        <authorList>
            <person name="Dougan E. K."/>
            <person name="Rhodes N."/>
            <person name="Thang M."/>
            <person name="Chan C."/>
        </authorList>
    </citation>
    <scope>NUCLEOTIDE SEQUENCE</scope>
</reference>
<evidence type="ECO:0000313" key="8">
    <source>
        <dbReference type="EMBL" id="CAE8581917.1"/>
    </source>
</evidence>
<dbReference type="PROSITE" id="PS50082">
    <property type="entry name" value="WD_REPEATS_2"/>
    <property type="match status" value="1"/>
</dbReference>
<evidence type="ECO:0000256" key="1">
    <source>
        <dbReference type="ARBA" id="ARBA00004123"/>
    </source>
</evidence>
<keyword evidence="5" id="KW-0539">Nucleus</keyword>
<feature type="repeat" description="WD" evidence="6">
    <location>
        <begin position="725"/>
        <end position="766"/>
    </location>
</feature>
<evidence type="ECO:0000256" key="7">
    <source>
        <dbReference type="SAM" id="MobiDB-lite"/>
    </source>
</evidence>
<keyword evidence="4" id="KW-0677">Repeat</keyword>
<evidence type="ECO:0000256" key="4">
    <source>
        <dbReference type="ARBA" id="ARBA00022737"/>
    </source>
</evidence>
<dbReference type="Gene3D" id="2.130.10.10">
    <property type="entry name" value="YVTN repeat-like/Quinoprotein amine dehydrogenase"/>
    <property type="match status" value="1"/>
</dbReference>
<comment type="caution">
    <text evidence="8">The sequence shown here is derived from an EMBL/GenBank/DDBJ whole genome shotgun (WGS) entry which is preliminary data.</text>
</comment>
<comment type="subcellular location">
    <subcellularLocation>
        <location evidence="1">Nucleus</location>
    </subcellularLocation>
</comment>
<evidence type="ECO:0000256" key="5">
    <source>
        <dbReference type="ARBA" id="ARBA00023242"/>
    </source>
</evidence>